<dbReference type="STRING" id="46506.AA415_00420"/>
<evidence type="ECO:0000313" key="6">
    <source>
        <dbReference type="Proteomes" id="UP000284161"/>
    </source>
</evidence>
<keyword evidence="1" id="KW-0808">Transferase</keyword>
<dbReference type="PANTHER" id="PTHR23416">
    <property type="entry name" value="SIALIC ACID SYNTHASE-RELATED"/>
    <property type="match status" value="1"/>
</dbReference>
<dbReference type="PATRIC" id="fig|46506.5.peg.454"/>
<dbReference type="InterPro" id="IPR051159">
    <property type="entry name" value="Hexapeptide_acetyltransf"/>
</dbReference>
<gene>
    <name evidence="1" type="primary">dapH_2</name>
    <name evidence="1" type="ORF">AA415_00420</name>
    <name evidence="3" type="ORF">DWY58_04635</name>
    <name evidence="2" type="ORF">DXC34_03790</name>
</gene>
<dbReference type="Proteomes" id="UP000261223">
    <property type="component" value="Unassembled WGS sequence"/>
</dbReference>
<reference evidence="1 4" key="1">
    <citation type="journal article" date="2016" name="BMC Genomics">
        <title>Type VI secretion systems of human gut Bacteroidales segregate into three genetic architectures, two of which are contained on mobile genetic elements.</title>
        <authorList>
            <person name="Coyne M.J."/>
            <person name="Roelofs K.G."/>
            <person name="Comstock L.E."/>
        </authorList>
    </citation>
    <scope>NUCLEOTIDE SEQUENCE [LARGE SCALE GENOMIC DNA]</scope>
    <source>
        <strain evidence="1 4">CL09T03C01</strain>
    </source>
</reference>
<dbReference type="EMBL" id="QRUB01000002">
    <property type="protein sequence ID" value="RGR29311.1"/>
    <property type="molecule type" value="Genomic_DNA"/>
</dbReference>
<evidence type="ECO:0000313" key="4">
    <source>
        <dbReference type="Proteomes" id="UP000056419"/>
    </source>
</evidence>
<dbReference type="GO" id="GO:0047200">
    <property type="term" value="F:tetrahydrodipicolinate N-acetyltransferase activity"/>
    <property type="evidence" value="ECO:0007669"/>
    <property type="project" value="UniProtKB-EC"/>
</dbReference>
<accession>A0A108TBK0</accession>
<dbReference type="InterPro" id="IPR011004">
    <property type="entry name" value="Trimer_LpxA-like_sf"/>
</dbReference>
<dbReference type="RefSeq" id="WP_060385144.1">
    <property type="nucleotide sequence ID" value="NZ_LRGC01000002.1"/>
</dbReference>
<dbReference type="EMBL" id="QSSV01000004">
    <property type="protein sequence ID" value="RGM14997.1"/>
    <property type="molecule type" value="Genomic_DNA"/>
</dbReference>
<protein>
    <submittedName>
        <fullName evidence="1">2,3,4,5-tetrahydropyridine-2,6-dicarboxylate N-acetyltransferase</fullName>
        <ecNumber evidence="1">2.3.1.89</ecNumber>
    </submittedName>
</protein>
<dbReference type="Proteomes" id="UP000056419">
    <property type="component" value="Unassembled WGS sequence"/>
</dbReference>
<evidence type="ECO:0000313" key="3">
    <source>
        <dbReference type="EMBL" id="RGR29311.1"/>
    </source>
</evidence>
<dbReference type="Proteomes" id="UP000284161">
    <property type="component" value="Unassembled WGS sequence"/>
</dbReference>
<evidence type="ECO:0000313" key="2">
    <source>
        <dbReference type="EMBL" id="RGM14997.1"/>
    </source>
</evidence>
<dbReference type="Pfam" id="PF00132">
    <property type="entry name" value="Hexapep"/>
    <property type="match status" value="1"/>
</dbReference>
<evidence type="ECO:0000313" key="5">
    <source>
        <dbReference type="Proteomes" id="UP000261223"/>
    </source>
</evidence>
<dbReference type="EMBL" id="LRGC01000002">
    <property type="protein sequence ID" value="KWR56965.1"/>
    <property type="molecule type" value="Genomic_DNA"/>
</dbReference>
<keyword evidence="1" id="KW-0012">Acyltransferase</keyword>
<dbReference type="SUPFAM" id="SSF51161">
    <property type="entry name" value="Trimeric LpxA-like enzymes"/>
    <property type="match status" value="1"/>
</dbReference>
<proteinExistence type="predicted"/>
<reference evidence="1" key="2">
    <citation type="submission" date="2016-01" db="EMBL/GenBank/DDBJ databases">
        <authorList>
            <person name="McClelland M."/>
            <person name="Jain A."/>
            <person name="Saraogi P."/>
            <person name="Mendelson R."/>
            <person name="Westerman R."/>
            <person name="SanMiguel P."/>
            <person name="Csonka L."/>
        </authorList>
    </citation>
    <scope>NUCLEOTIDE SEQUENCE</scope>
    <source>
        <strain evidence="1">CL09T03C01</strain>
    </source>
</reference>
<dbReference type="EC" id="2.3.1.89" evidence="1"/>
<reference evidence="5 6" key="3">
    <citation type="submission" date="2018-08" db="EMBL/GenBank/DDBJ databases">
        <title>A genome reference for cultivated species of the human gut microbiota.</title>
        <authorList>
            <person name="Zou Y."/>
            <person name="Xue W."/>
            <person name="Luo G."/>
        </authorList>
    </citation>
    <scope>NUCLEOTIDE SEQUENCE [LARGE SCALE GENOMIC DNA]</scope>
    <source>
        <strain evidence="3 6">AF25-6</strain>
        <strain evidence="2 5">TF03-6</strain>
    </source>
</reference>
<keyword evidence="4" id="KW-1185">Reference proteome</keyword>
<comment type="caution">
    <text evidence="1">The sequence shown here is derived from an EMBL/GenBank/DDBJ whole genome shotgun (WGS) entry which is preliminary data.</text>
</comment>
<organism evidence="1 4">
    <name type="scientific">Bacteroides stercoris</name>
    <dbReference type="NCBI Taxonomy" id="46506"/>
    <lineage>
        <taxon>Bacteria</taxon>
        <taxon>Pseudomonadati</taxon>
        <taxon>Bacteroidota</taxon>
        <taxon>Bacteroidia</taxon>
        <taxon>Bacteroidales</taxon>
        <taxon>Bacteroidaceae</taxon>
        <taxon>Bacteroides</taxon>
    </lineage>
</organism>
<evidence type="ECO:0000313" key="1">
    <source>
        <dbReference type="EMBL" id="KWR56965.1"/>
    </source>
</evidence>
<dbReference type="Gene3D" id="2.160.10.10">
    <property type="entry name" value="Hexapeptide repeat proteins"/>
    <property type="match status" value="1"/>
</dbReference>
<dbReference type="InterPro" id="IPR001451">
    <property type="entry name" value="Hexapep"/>
</dbReference>
<dbReference type="PANTHER" id="PTHR23416:SF78">
    <property type="entry name" value="LIPOPOLYSACCHARIDE BIOSYNTHESIS O-ACETYL TRANSFERASE WBBJ-RELATED"/>
    <property type="match status" value="1"/>
</dbReference>
<name>A0A108TBK0_BACSE</name>
<dbReference type="AlphaFoldDB" id="A0A108TBK0"/>
<sequence>MRINYHNTILGESKFKFIIRYLLNIARTWYCFHIKYPWVKYKGFVRVMPHTSFAKGMKIEMGHNVQFGEYCNIATSVIFRNNILMAGRVCFVGKNDHTFSTPGELIWNGERGDSGITYIEDDVWICHNATIVGGVTIGKGAIIAAGAVVTQNVPPCEIWGGVPAKKIRDRFNNNTEKDKHIAYLEQIYN</sequence>